<dbReference type="KEGG" id="salj:SMD11_0986"/>
<dbReference type="RefSeq" id="WP_234365900.1">
    <property type="nucleotide sequence ID" value="NZ_CP021744.1"/>
</dbReference>
<gene>
    <name evidence="1" type="ORF">SMD11_0986</name>
</gene>
<reference evidence="1 2" key="1">
    <citation type="submission" date="2017-06" db="EMBL/GenBank/DDBJ databases">
        <title>Streptomyces albireticuli Genome sequencing and assembly.</title>
        <authorList>
            <person name="Wang Y."/>
            <person name="Du B."/>
            <person name="Ding Y."/>
            <person name="Liu H."/>
            <person name="Hou Q."/>
            <person name="Liu K."/>
            <person name="Yao L."/>
            <person name="Wang C."/>
        </authorList>
    </citation>
    <scope>NUCLEOTIDE SEQUENCE [LARGE SCALE GENOMIC DNA]</scope>
    <source>
        <strain evidence="1 2">MDJK11</strain>
    </source>
</reference>
<protein>
    <submittedName>
        <fullName evidence="1">Uncharacterized protein</fullName>
    </submittedName>
</protein>
<evidence type="ECO:0000313" key="1">
    <source>
        <dbReference type="EMBL" id="ARZ66651.1"/>
    </source>
</evidence>
<dbReference type="EMBL" id="CP021744">
    <property type="protein sequence ID" value="ARZ66651.1"/>
    <property type="molecule type" value="Genomic_DNA"/>
</dbReference>
<dbReference type="Proteomes" id="UP000195755">
    <property type="component" value="Chromosome"/>
</dbReference>
<sequence length="47" mass="5206">MRCGDVTFRVRFAPGTAPQAYYFTVFAVQNLAVSTARRHFGAVPRGD</sequence>
<proteinExistence type="predicted"/>
<organism evidence="1 2">
    <name type="scientific">Streptomyces albireticuli</name>
    <dbReference type="NCBI Taxonomy" id="1940"/>
    <lineage>
        <taxon>Bacteria</taxon>
        <taxon>Bacillati</taxon>
        <taxon>Actinomycetota</taxon>
        <taxon>Actinomycetes</taxon>
        <taxon>Kitasatosporales</taxon>
        <taxon>Streptomycetaceae</taxon>
        <taxon>Streptomyces</taxon>
    </lineage>
</organism>
<dbReference type="AlphaFoldDB" id="A0A1Z2KXI2"/>
<name>A0A1Z2KXI2_9ACTN</name>
<evidence type="ECO:0000313" key="2">
    <source>
        <dbReference type="Proteomes" id="UP000195755"/>
    </source>
</evidence>
<accession>A0A1Z2KXI2</accession>